<name>A0A1H4Y0F4_9PSEU</name>
<evidence type="ECO:0000313" key="6">
    <source>
        <dbReference type="Proteomes" id="UP000199622"/>
    </source>
</evidence>
<evidence type="ECO:0000256" key="2">
    <source>
        <dbReference type="ARBA" id="ARBA00023125"/>
    </source>
</evidence>
<dbReference type="Proteomes" id="UP000199622">
    <property type="component" value="Unassembled WGS sequence"/>
</dbReference>
<proteinExistence type="predicted"/>
<dbReference type="GO" id="GO:0003700">
    <property type="term" value="F:DNA-binding transcription factor activity"/>
    <property type="evidence" value="ECO:0007669"/>
    <property type="project" value="InterPro"/>
</dbReference>
<evidence type="ECO:0000313" key="5">
    <source>
        <dbReference type="EMBL" id="SED11287.1"/>
    </source>
</evidence>
<dbReference type="PRINTS" id="PR00778">
    <property type="entry name" value="HTHARSR"/>
</dbReference>
<dbReference type="GO" id="GO:0003677">
    <property type="term" value="F:DNA binding"/>
    <property type="evidence" value="ECO:0007669"/>
    <property type="project" value="UniProtKB-KW"/>
</dbReference>
<dbReference type="SMART" id="SM00418">
    <property type="entry name" value="HTH_ARSR"/>
    <property type="match status" value="1"/>
</dbReference>
<keyword evidence="1" id="KW-0805">Transcription regulation</keyword>
<feature type="domain" description="HTH arsR-type" evidence="4">
    <location>
        <begin position="266"/>
        <end position="358"/>
    </location>
</feature>
<dbReference type="NCBIfam" id="NF033788">
    <property type="entry name" value="HTH_metalloreg"/>
    <property type="match status" value="1"/>
</dbReference>
<dbReference type="Gene3D" id="1.10.10.10">
    <property type="entry name" value="Winged helix-like DNA-binding domain superfamily/Winged helix DNA-binding domain"/>
    <property type="match status" value="1"/>
</dbReference>
<dbReference type="PANTHER" id="PTHR33154">
    <property type="entry name" value="TRANSCRIPTIONAL REGULATOR, ARSR FAMILY"/>
    <property type="match status" value="1"/>
</dbReference>
<dbReference type="Pfam" id="PF19361">
    <property type="entry name" value="DUF5937"/>
    <property type="match status" value="1"/>
</dbReference>
<dbReference type="PANTHER" id="PTHR33154:SF33">
    <property type="entry name" value="TRANSCRIPTIONAL REPRESSOR SDPR"/>
    <property type="match status" value="1"/>
</dbReference>
<sequence length="358" mass="39343">MSVVLTVQGARAADLVTGVSPLAELLACLHSIAEPEHHFEVRPWLTRIRADTSADLQGRLKTYAPLWARRRCRLLLPFELPLGQTFEAELQRIEALPLGRFAATAAEAIHGGLVELGDLLTDAAARDAYVVSCERRSFGRGELARHLVADPEAFRADLLDVLRACAGEFFADEWARVSHRLEAECTAVRARAGALPVAEVLASLSPNASVRHDPASVVFDKLQSLRADLRGRRCLLVPSVHARPHLIVKVDPEYPVVVHFPVAGDGARDTLAQVRLRLAILADPARLSLCRHLVNEPITTSDLAARTGMTVPQVSRHLGRLREAGLLVSRRDGRMIQHRLNLQRLLPMGVDVLTAIMR</sequence>
<dbReference type="InterPro" id="IPR011991">
    <property type="entry name" value="ArsR-like_HTH"/>
</dbReference>
<evidence type="ECO:0000259" key="4">
    <source>
        <dbReference type="PROSITE" id="PS50987"/>
    </source>
</evidence>
<dbReference type="Pfam" id="PF12840">
    <property type="entry name" value="HTH_20"/>
    <property type="match status" value="1"/>
</dbReference>
<reference evidence="6" key="1">
    <citation type="submission" date="2016-10" db="EMBL/GenBank/DDBJ databases">
        <authorList>
            <person name="Varghese N."/>
            <person name="Submissions S."/>
        </authorList>
    </citation>
    <scope>NUCLEOTIDE SEQUENCE [LARGE SCALE GENOMIC DNA]</scope>
    <source>
        <strain evidence="6">DSM 44544</strain>
    </source>
</reference>
<dbReference type="InterPro" id="IPR051081">
    <property type="entry name" value="HTH_MetalResp_TranReg"/>
</dbReference>
<dbReference type="InterPro" id="IPR012318">
    <property type="entry name" value="HTH_CRP"/>
</dbReference>
<dbReference type="SUPFAM" id="SSF46785">
    <property type="entry name" value="Winged helix' DNA-binding domain"/>
    <property type="match status" value="1"/>
</dbReference>
<dbReference type="RefSeq" id="WP_091314429.1">
    <property type="nucleotide sequence ID" value="NZ_FNSO01000004.1"/>
</dbReference>
<dbReference type="EMBL" id="FNSO01000004">
    <property type="protein sequence ID" value="SED11287.1"/>
    <property type="molecule type" value="Genomic_DNA"/>
</dbReference>
<dbReference type="InterPro" id="IPR045981">
    <property type="entry name" value="DUF5937"/>
</dbReference>
<protein>
    <submittedName>
        <fullName evidence="5">DNA-binding transcriptional regulator, ArsR family</fullName>
    </submittedName>
</protein>
<organism evidence="5 6">
    <name type="scientific">Amycolatopsis tolypomycina</name>
    <dbReference type="NCBI Taxonomy" id="208445"/>
    <lineage>
        <taxon>Bacteria</taxon>
        <taxon>Bacillati</taxon>
        <taxon>Actinomycetota</taxon>
        <taxon>Actinomycetes</taxon>
        <taxon>Pseudonocardiales</taxon>
        <taxon>Pseudonocardiaceae</taxon>
        <taxon>Amycolatopsis</taxon>
    </lineage>
</organism>
<keyword evidence="6" id="KW-1185">Reference proteome</keyword>
<keyword evidence="3" id="KW-0804">Transcription</keyword>
<gene>
    <name evidence="5" type="ORF">SAMN04489727_6468</name>
</gene>
<dbReference type="CDD" id="cd00090">
    <property type="entry name" value="HTH_ARSR"/>
    <property type="match status" value="1"/>
</dbReference>
<dbReference type="InterPro" id="IPR036390">
    <property type="entry name" value="WH_DNA-bd_sf"/>
</dbReference>
<dbReference type="PROSITE" id="PS50987">
    <property type="entry name" value="HTH_ARSR_2"/>
    <property type="match status" value="1"/>
</dbReference>
<dbReference type="InterPro" id="IPR036388">
    <property type="entry name" value="WH-like_DNA-bd_sf"/>
</dbReference>
<keyword evidence="2 5" id="KW-0238">DNA-binding</keyword>
<dbReference type="SMART" id="SM00419">
    <property type="entry name" value="HTH_CRP"/>
    <property type="match status" value="1"/>
</dbReference>
<evidence type="ECO:0000256" key="1">
    <source>
        <dbReference type="ARBA" id="ARBA00023015"/>
    </source>
</evidence>
<dbReference type="STRING" id="208445.SAMN04489727_6468"/>
<evidence type="ECO:0000256" key="3">
    <source>
        <dbReference type="ARBA" id="ARBA00023163"/>
    </source>
</evidence>
<dbReference type="OrthoDB" id="3396564at2"/>
<accession>A0A1H4Y0F4</accession>
<dbReference type="InterPro" id="IPR001845">
    <property type="entry name" value="HTH_ArsR_DNA-bd_dom"/>
</dbReference>
<dbReference type="AlphaFoldDB" id="A0A1H4Y0F4"/>